<reference evidence="1" key="2">
    <citation type="journal article" date="2020" name="Nat. Commun.">
        <title>Large-scale genome sequencing of mycorrhizal fungi provides insights into the early evolution of symbiotic traits.</title>
        <authorList>
            <person name="Miyauchi S."/>
            <person name="Kiss E."/>
            <person name="Kuo A."/>
            <person name="Drula E."/>
            <person name="Kohler A."/>
            <person name="Sanchez-Garcia M."/>
            <person name="Morin E."/>
            <person name="Andreopoulos B."/>
            <person name="Barry K.W."/>
            <person name="Bonito G."/>
            <person name="Buee M."/>
            <person name="Carver A."/>
            <person name="Chen C."/>
            <person name="Cichocki N."/>
            <person name="Clum A."/>
            <person name="Culley D."/>
            <person name="Crous P.W."/>
            <person name="Fauchery L."/>
            <person name="Girlanda M."/>
            <person name="Hayes R.D."/>
            <person name="Keri Z."/>
            <person name="LaButti K."/>
            <person name="Lipzen A."/>
            <person name="Lombard V."/>
            <person name="Magnuson J."/>
            <person name="Maillard F."/>
            <person name="Murat C."/>
            <person name="Nolan M."/>
            <person name="Ohm R.A."/>
            <person name="Pangilinan J."/>
            <person name="Pereira M.F."/>
            <person name="Perotto S."/>
            <person name="Peter M."/>
            <person name="Pfister S."/>
            <person name="Riley R."/>
            <person name="Sitrit Y."/>
            <person name="Stielow J.B."/>
            <person name="Szollosi G."/>
            <person name="Zifcakova L."/>
            <person name="Stursova M."/>
            <person name="Spatafora J.W."/>
            <person name="Tedersoo L."/>
            <person name="Vaario L.M."/>
            <person name="Yamada A."/>
            <person name="Yan M."/>
            <person name="Wang P."/>
            <person name="Xu J."/>
            <person name="Bruns T."/>
            <person name="Baldrian P."/>
            <person name="Vilgalys R."/>
            <person name="Dunand C."/>
            <person name="Henrissat B."/>
            <person name="Grigoriev I.V."/>
            <person name="Hibbett D."/>
            <person name="Nagy L.G."/>
            <person name="Martin F.M."/>
        </authorList>
    </citation>
    <scope>NUCLEOTIDE SEQUENCE</scope>
    <source>
        <strain evidence="1">Prilba</strain>
    </source>
</reference>
<dbReference type="AlphaFoldDB" id="A0A9P5MYA8"/>
<gene>
    <name evidence="1" type="ORF">DFH94DRAFT_732327</name>
</gene>
<dbReference type="OrthoDB" id="3181259at2759"/>
<name>A0A9P5MYA8_9AGAM</name>
<keyword evidence="2" id="KW-1185">Reference proteome</keyword>
<accession>A0A9P5MYA8</accession>
<dbReference type="InterPro" id="IPR032675">
    <property type="entry name" value="LRR_dom_sf"/>
</dbReference>
<organism evidence="1 2">
    <name type="scientific">Russula ochroleuca</name>
    <dbReference type="NCBI Taxonomy" id="152965"/>
    <lineage>
        <taxon>Eukaryota</taxon>
        <taxon>Fungi</taxon>
        <taxon>Dikarya</taxon>
        <taxon>Basidiomycota</taxon>
        <taxon>Agaricomycotina</taxon>
        <taxon>Agaricomycetes</taxon>
        <taxon>Russulales</taxon>
        <taxon>Russulaceae</taxon>
        <taxon>Russula</taxon>
    </lineage>
</organism>
<protein>
    <submittedName>
        <fullName evidence="1">Uncharacterized protein</fullName>
    </submittedName>
</protein>
<evidence type="ECO:0000313" key="2">
    <source>
        <dbReference type="Proteomes" id="UP000759537"/>
    </source>
</evidence>
<dbReference type="Gene3D" id="3.80.10.10">
    <property type="entry name" value="Ribonuclease Inhibitor"/>
    <property type="match status" value="1"/>
</dbReference>
<dbReference type="Proteomes" id="UP000759537">
    <property type="component" value="Unassembled WGS sequence"/>
</dbReference>
<comment type="caution">
    <text evidence="1">The sequence shown here is derived from an EMBL/GenBank/DDBJ whole genome shotgun (WGS) entry which is preliminary data.</text>
</comment>
<reference evidence="1" key="1">
    <citation type="submission" date="2019-10" db="EMBL/GenBank/DDBJ databases">
        <authorList>
            <consortium name="DOE Joint Genome Institute"/>
            <person name="Kuo A."/>
            <person name="Miyauchi S."/>
            <person name="Kiss E."/>
            <person name="Drula E."/>
            <person name="Kohler A."/>
            <person name="Sanchez-Garcia M."/>
            <person name="Andreopoulos B."/>
            <person name="Barry K.W."/>
            <person name="Bonito G."/>
            <person name="Buee M."/>
            <person name="Carver A."/>
            <person name="Chen C."/>
            <person name="Cichocki N."/>
            <person name="Clum A."/>
            <person name="Culley D."/>
            <person name="Crous P.W."/>
            <person name="Fauchery L."/>
            <person name="Girlanda M."/>
            <person name="Hayes R."/>
            <person name="Keri Z."/>
            <person name="LaButti K."/>
            <person name="Lipzen A."/>
            <person name="Lombard V."/>
            <person name="Magnuson J."/>
            <person name="Maillard F."/>
            <person name="Morin E."/>
            <person name="Murat C."/>
            <person name="Nolan M."/>
            <person name="Ohm R."/>
            <person name="Pangilinan J."/>
            <person name="Pereira M."/>
            <person name="Perotto S."/>
            <person name="Peter M."/>
            <person name="Riley R."/>
            <person name="Sitrit Y."/>
            <person name="Stielow B."/>
            <person name="Szollosi G."/>
            <person name="Zifcakova L."/>
            <person name="Stursova M."/>
            <person name="Spatafora J.W."/>
            <person name="Tedersoo L."/>
            <person name="Vaario L.-M."/>
            <person name="Yamada A."/>
            <person name="Yan M."/>
            <person name="Wang P."/>
            <person name="Xu J."/>
            <person name="Bruns T."/>
            <person name="Baldrian P."/>
            <person name="Vilgalys R."/>
            <person name="Henrissat B."/>
            <person name="Grigoriev I.V."/>
            <person name="Hibbett D."/>
            <person name="Nagy L.G."/>
            <person name="Martin F.M."/>
        </authorList>
    </citation>
    <scope>NUCLEOTIDE SEQUENCE</scope>
    <source>
        <strain evidence="1">Prilba</strain>
    </source>
</reference>
<evidence type="ECO:0000313" key="1">
    <source>
        <dbReference type="EMBL" id="KAF8481670.1"/>
    </source>
</evidence>
<proteinExistence type="predicted"/>
<dbReference type="SUPFAM" id="SSF52047">
    <property type="entry name" value="RNI-like"/>
    <property type="match status" value="2"/>
</dbReference>
<sequence length="442" mass="49936">MAPLHLEAQTMQWNNGKFLAFIKQLMTHIHHIRHLRVTVTPENLEEMFTQLVSSAPSLERLSIANDDIHQQEALVLPDNLFDGIAPKLIDLRLNNCGIRWESPLLKGLQNLKLISFPTRALTTLKPWLDALNQMPQLERLSLHGGIPIHSVTRLEAGLTVVLFSLTELDISAPARQCIAVFAHLVLPALTGLRVSVRTHHKNDTLSNYVRRLIPHVARNAHGPHDTEPLQSLFVGGDEEQSKVVAWTGPRQDTDVELRRLARVTFSTTTQYGLVEKDIPMHDVLLTALPINSITSLTVNGRTPLSREVWRTHAPRWDKLDRVHLSPNAVPAFREMLEDAPRGEPLLPSLEELVLNHVWLGAKKAYYLYDMLIDLVELDIPLRTLDLRKCNTSDRAVQLLSEIVVDVWGGGDEREDDFDYVPPFLGSWDIGEDDEDDESLPSE</sequence>
<dbReference type="EMBL" id="WHVB01000006">
    <property type="protein sequence ID" value="KAF8481670.1"/>
    <property type="molecule type" value="Genomic_DNA"/>
</dbReference>